<dbReference type="EMBL" id="PVNP01000030">
    <property type="protein sequence ID" value="PRO74925.1"/>
    <property type="molecule type" value="Genomic_DNA"/>
</dbReference>
<accession>A0A2S9VF50</accession>
<comment type="caution">
    <text evidence="1">The sequence shown here is derived from an EMBL/GenBank/DDBJ whole genome shotgun (WGS) entry which is preliminary data.</text>
</comment>
<dbReference type="RefSeq" id="WP_105933413.1">
    <property type="nucleotide sequence ID" value="NZ_PVNP01000030.1"/>
</dbReference>
<evidence type="ECO:0000313" key="1">
    <source>
        <dbReference type="EMBL" id="PRO74925.1"/>
    </source>
</evidence>
<keyword evidence="2" id="KW-1185">Reference proteome</keyword>
<organism evidence="1 2">
    <name type="scientific">Alteromonas alba</name>
    <dbReference type="NCBI Taxonomy" id="2079529"/>
    <lineage>
        <taxon>Bacteria</taxon>
        <taxon>Pseudomonadati</taxon>
        <taxon>Pseudomonadota</taxon>
        <taxon>Gammaproteobacteria</taxon>
        <taxon>Alteromonadales</taxon>
        <taxon>Alteromonadaceae</taxon>
        <taxon>Alteromonas/Salinimonas group</taxon>
        <taxon>Alteromonas</taxon>
    </lineage>
</organism>
<dbReference type="AlphaFoldDB" id="A0A2S9VF50"/>
<proteinExistence type="predicted"/>
<protein>
    <submittedName>
        <fullName evidence="1">Uncharacterized protein</fullName>
    </submittedName>
</protein>
<sequence length="70" mass="7927">MNNDNQNSILEQIVYSTYAVLQDKGLHLNQIRDEVIENVMANAPYTFLASELKTEMIAALTEIVAQIEKD</sequence>
<gene>
    <name evidence="1" type="ORF">C6Y40_03780</name>
</gene>
<name>A0A2S9VF50_9ALTE</name>
<dbReference type="OrthoDB" id="9912253at2"/>
<reference evidence="2" key="1">
    <citation type="journal article" date="2020" name="Int. J. Syst. Evol. Microbiol.">
        <title>Alteromonas alba sp. nov., a marine bacterium isolated from the seawater of the West Pacific Ocean.</title>
        <authorList>
            <person name="Sun C."/>
            <person name="Wu Y.-H."/>
            <person name="Xamxidin M."/>
            <person name="Cheng H."/>
            <person name="Xu X.-W."/>
        </authorList>
    </citation>
    <scope>NUCLEOTIDE SEQUENCE [LARGE SCALE GENOMIC DNA]</scope>
    <source>
        <strain evidence="2">190</strain>
    </source>
</reference>
<evidence type="ECO:0000313" key="2">
    <source>
        <dbReference type="Proteomes" id="UP000238949"/>
    </source>
</evidence>
<dbReference type="Proteomes" id="UP000238949">
    <property type="component" value="Unassembled WGS sequence"/>
</dbReference>